<dbReference type="EMBL" id="CM007890">
    <property type="protein sequence ID" value="OTG36116.1"/>
    <property type="molecule type" value="Genomic_DNA"/>
</dbReference>
<gene>
    <name evidence="1" type="ORF">HannXRQ_Chr01g0004051</name>
</gene>
<dbReference type="AlphaFoldDB" id="A0A251VM29"/>
<dbReference type="Proteomes" id="UP000215914">
    <property type="component" value="Chromosome 1"/>
</dbReference>
<name>A0A251VM29_HELAN</name>
<keyword evidence="2" id="KW-1185">Reference proteome</keyword>
<sequence>MAYKESSSHQCNSSKGKWFTISNRLFHFPKHPKLTTINHYHFLSKDSYPTMNRQVKLKSY</sequence>
<proteinExistence type="predicted"/>
<reference evidence="2" key="1">
    <citation type="journal article" date="2017" name="Nature">
        <title>The sunflower genome provides insights into oil metabolism, flowering and Asterid evolution.</title>
        <authorList>
            <person name="Badouin H."/>
            <person name="Gouzy J."/>
            <person name="Grassa C.J."/>
            <person name="Murat F."/>
            <person name="Staton S.E."/>
            <person name="Cottret L."/>
            <person name="Lelandais-Briere C."/>
            <person name="Owens G.L."/>
            <person name="Carrere S."/>
            <person name="Mayjonade B."/>
            <person name="Legrand L."/>
            <person name="Gill N."/>
            <person name="Kane N.C."/>
            <person name="Bowers J.E."/>
            <person name="Hubner S."/>
            <person name="Bellec A."/>
            <person name="Berard A."/>
            <person name="Berges H."/>
            <person name="Blanchet N."/>
            <person name="Boniface M.C."/>
            <person name="Brunel D."/>
            <person name="Catrice O."/>
            <person name="Chaidir N."/>
            <person name="Claudel C."/>
            <person name="Donnadieu C."/>
            <person name="Faraut T."/>
            <person name="Fievet G."/>
            <person name="Helmstetter N."/>
            <person name="King M."/>
            <person name="Knapp S.J."/>
            <person name="Lai Z."/>
            <person name="Le Paslier M.C."/>
            <person name="Lippi Y."/>
            <person name="Lorenzon L."/>
            <person name="Mandel J.R."/>
            <person name="Marage G."/>
            <person name="Marchand G."/>
            <person name="Marquand E."/>
            <person name="Bret-Mestries E."/>
            <person name="Morien E."/>
            <person name="Nambeesan S."/>
            <person name="Nguyen T."/>
            <person name="Pegot-Espagnet P."/>
            <person name="Pouilly N."/>
            <person name="Raftis F."/>
            <person name="Sallet E."/>
            <person name="Schiex T."/>
            <person name="Thomas J."/>
            <person name="Vandecasteele C."/>
            <person name="Vares D."/>
            <person name="Vear F."/>
            <person name="Vautrin S."/>
            <person name="Crespi M."/>
            <person name="Mangin B."/>
            <person name="Burke J.M."/>
            <person name="Salse J."/>
            <person name="Munos S."/>
            <person name="Vincourt P."/>
            <person name="Rieseberg L.H."/>
            <person name="Langlade N.B."/>
        </authorList>
    </citation>
    <scope>NUCLEOTIDE SEQUENCE [LARGE SCALE GENOMIC DNA]</scope>
    <source>
        <strain evidence="2">cv. SF193</strain>
    </source>
</reference>
<organism evidence="1 2">
    <name type="scientific">Helianthus annuus</name>
    <name type="common">Common sunflower</name>
    <dbReference type="NCBI Taxonomy" id="4232"/>
    <lineage>
        <taxon>Eukaryota</taxon>
        <taxon>Viridiplantae</taxon>
        <taxon>Streptophyta</taxon>
        <taxon>Embryophyta</taxon>
        <taxon>Tracheophyta</taxon>
        <taxon>Spermatophyta</taxon>
        <taxon>Magnoliopsida</taxon>
        <taxon>eudicotyledons</taxon>
        <taxon>Gunneridae</taxon>
        <taxon>Pentapetalae</taxon>
        <taxon>asterids</taxon>
        <taxon>campanulids</taxon>
        <taxon>Asterales</taxon>
        <taxon>Asteraceae</taxon>
        <taxon>Asteroideae</taxon>
        <taxon>Heliantheae alliance</taxon>
        <taxon>Heliantheae</taxon>
        <taxon>Helianthus</taxon>
    </lineage>
</organism>
<evidence type="ECO:0000313" key="1">
    <source>
        <dbReference type="EMBL" id="OTG36116.1"/>
    </source>
</evidence>
<accession>A0A251VM29</accession>
<protein>
    <submittedName>
        <fullName evidence="1">Uncharacterized protein</fullName>
    </submittedName>
</protein>
<dbReference type="InParanoid" id="A0A251VM29"/>
<evidence type="ECO:0000313" key="2">
    <source>
        <dbReference type="Proteomes" id="UP000215914"/>
    </source>
</evidence>